<evidence type="ECO:0000313" key="8">
    <source>
        <dbReference type="EMBL" id="WOG99437.1"/>
    </source>
</evidence>
<keyword evidence="4" id="KW-0833">Ubl conjugation pathway</keyword>
<dbReference type="Proteomes" id="UP000077755">
    <property type="component" value="Chromosome 5"/>
</dbReference>
<sequence length="349" mass="39452">MSPTNSSDDMKLLPPFPAPDPGMISTQNLESDIRILTSGGHHIPAHSSLLASASPVLGSIIASLRENSCSANTIQIFGVPYDAVSVFVGFLYTSMCAEEEMEKFGIHLLALSHVYLVPKLKRRCTKALAQQLTVENVVDVLQLTRLCDAPDLYFKSMKLIDENFKAVEHTEGWQFLQQNDPFLELEILQFIEEAELRKKNTKKHREDQSLYLQLSEALESLEHICTEGCTSVGPHDIEPSRTKGPCSRFSTCEGLQHSIRHFAACQKKVNGGCLRCTRFWQLLKLHSSICDNSDICRVPMCREFKTRTELQKKRKDITRWDLLAKKVMSARVISSLSVTKKKIKEEPRE</sequence>
<evidence type="ECO:0000313" key="7">
    <source>
        <dbReference type="EMBL" id="KZM93186.1"/>
    </source>
</evidence>
<accession>A0A164XHK0</accession>
<dbReference type="FunFam" id="1.25.40.420:FF:000012">
    <property type="entry name" value="BTB/POZ and TAZ domain-containing protein 2"/>
    <property type="match status" value="1"/>
</dbReference>
<keyword evidence="2" id="KW-0479">Metal-binding</keyword>
<dbReference type="Gramene" id="KZM93186">
    <property type="protein sequence ID" value="KZM93186"/>
    <property type="gene ID" value="DCAR_016431"/>
</dbReference>
<dbReference type="PROSITE" id="PS50097">
    <property type="entry name" value="BTB"/>
    <property type="match status" value="1"/>
</dbReference>
<dbReference type="InterPro" id="IPR044513">
    <property type="entry name" value="BT1/2/3/4/5"/>
</dbReference>
<dbReference type="GO" id="GO:0005516">
    <property type="term" value="F:calmodulin binding"/>
    <property type="evidence" value="ECO:0007669"/>
    <property type="project" value="UniProtKB-ARBA"/>
</dbReference>
<organism evidence="7">
    <name type="scientific">Daucus carota subsp. sativus</name>
    <name type="common">Carrot</name>
    <dbReference type="NCBI Taxonomy" id="79200"/>
    <lineage>
        <taxon>Eukaryota</taxon>
        <taxon>Viridiplantae</taxon>
        <taxon>Streptophyta</taxon>
        <taxon>Embryophyta</taxon>
        <taxon>Tracheophyta</taxon>
        <taxon>Spermatophyta</taxon>
        <taxon>Magnoliopsida</taxon>
        <taxon>eudicotyledons</taxon>
        <taxon>Gunneridae</taxon>
        <taxon>Pentapetalae</taxon>
        <taxon>asterids</taxon>
        <taxon>campanulids</taxon>
        <taxon>Apiales</taxon>
        <taxon>Apiaceae</taxon>
        <taxon>Apioideae</taxon>
        <taxon>Scandiceae</taxon>
        <taxon>Daucinae</taxon>
        <taxon>Daucus</taxon>
        <taxon>Daucus sect. Daucus</taxon>
    </lineage>
</organism>
<evidence type="ECO:0000313" key="9">
    <source>
        <dbReference type="Proteomes" id="UP000077755"/>
    </source>
</evidence>
<evidence type="ECO:0000256" key="2">
    <source>
        <dbReference type="ARBA" id="ARBA00022723"/>
    </source>
</evidence>
<dbReference type="PANTHER" id="PTHR46287:SF4">
    <property type="entry name" value="BTB_POZ AND TAZ DOMAIN-CONTAINING PROTEIN 2"/>
    <property type="match status" value="1"/>
</dbReference>
<dbReference type="PANTHER" id="PTHR46287">
    <property type="entry name" value="BTB/POZ AND TAZ DOMAIN-CONTAINING PROTEIN 3-RELATED"/>
    <property type="match status" value="1"/>
</dbReference>
<keyword evidence="5" id="KW-0862">Zinc</keyword>
<dbReference type="InterPro" id="IPR035898">
    <property type="entry name" value="TAZ_dom_sf"/>
</dbReference>
<dbReference type="Pfam" id="PF02135">
    <property type="entry name" value="zf-TAZ"/>
    <property type="match status" value="1"/>
</dbReference>
<dbReference type="GO" id="GO:0005634">
    <property type="term" value="C:nucleus"/>
    <property type="evidence" value="ECO:0007669"/>
    <property type="project" value="TreeGrafter"/>
</dbReference>
<comment type="pathway">
    <text evidence="1">Protein modification; protein ubiquitination.</text>
</comment>
<dbReference type="FunFam" id="1.20.1020.10:FF:000004">
    <property type="entry name" value="BTB/POZ and TAZ domain-containing protein 2"/>
    <property type="match status" value="1"/>
</dbReference>
<dbReference type="Pfam" id="PF00651">
    <property type="entry name" value="BTB"/>
    <property type="match status" value="1"/>
</dbReference>
<evidence type="ECO:0000256" key="4">
    <source>
        <dbReference type="ARBA" id="ARBA00022786"/>
    </source>
</evidence>
<evidence type="ECO:0000256" key="5">
    <source>
        <dbReference type="ARBA" id="ARBA00022833"/>
    </source>
</evidence>
<dbReference type="InterPro" id="IPR000210">
    <property type="entry name" value="BTB/POZ_dom"/>
</dbReference>
<keyword evidence="9" id="KW-1185">Reference proteome</keyword>
<dbReference type="GO" id="GO:0006355">
    <property type="term" value="P:regulation of DNA-templated transcription"/>
    <property type="evidence" value="ECO:0007669"/>
    <property type="project" value="UniProtKB-ARBA"/>
</dbReference>
<dbReference type="SMART" id="SM00225">
    <property type="entry name" value="BTB"/>
    <property type="match status" value="1"/>
</dbReference>
<dbReference type="GO" id="GO:0042542">
    <property type="term" value="P:response to hydrogen peroxide"/>
    <property type="evidence" value="ECO:0007669"/>
    <property type="project" value="UniProtKB-ARBA"/>
</dbReference>
<feature type="domain" description="BTB" evidence="6">
    <location>
        <begin position="31"/>
        <end position="100"/>
    </location>
</feature>
<dbReference type="SMART" id="SM00551">
    <property type="entry name" value="ZnF_TAZ"/>
    <property type="match status" value="1"/>
</dbReference>
<dbReference type="Gene3D" id="3.30.710.10">
    <property type="entry name" value="Potassium Channel Kv1.1, Chain A"/>
    <property type="match status" value="1"/>
</dbReference>
<reference evidence="7" key="1">
    <citation type="journal article" date="2016" name="Nat. Genet.">
        <title>A high-quality carrot genome assembly provides new insights into carotenoid accumulation and asterid genome evolution.</title>
        <authorList>
            <person name="Iorizzo M."/>
            <person name="Ellison S."/>
            <person name="Senalik D."/>
            <person name="Zeng P."/>
            <person name="Satapoomin P."/>
            <person name="Huang J."/>
            <person name="Bowman M."/>
            <person name="Iovene M."/>
            <person name="Sanseverino W."/>
            <person name="Cavagnaro P."/>
            <person name="Yildiz M."/>
            <person name="Macko-Podgorni A."/>
            <person name="Moranska E."/>
            <person name="Grzebelus E."/>
            <person name="Grzebelus D."/>
            <person name="Ashrafi H."/>
            <person name="Zheng Z."/>
            <person name="Cheng S."/>
            <person name="Spooner D."/>
            <person name="Van Deynze A."/>
            <person name="Simon P."/>
        </authorList>
    </citation>
    <scope>NUCLEOTIDE SEQUENCE [LARGE SCALE GENOMIC DNA]</scope>
    <source>
        <tissue evidence="7">Leaf</tissue>
    </source>
</reference>
<dbReference type="InterPro" id="IPR011333">
    <property type="entry name" value="SKP1/BTB/POZ_sf"/>
</dbReference>
<dbReference type="CDD" id="cd14733">
    <property type="entry name" value="BACK"/>
    <property type="match status" value="1"/>
</dbReference>
<evidence type="ECO:0000259" key="6">
    <source>
        <dbReference type="PROSITE" id="PS50097"/>
    </source>
</evidence>
<dbReference type="SUPFAM" id="SSF57933">
    <property type="entry name" value="TAZ domain"/>
    <property type="match status" value="1"/>
</dbReference>
<dbReference type="Gene3D" id="1.25.40.420">
    <property type="match status" value="1"/>
</dbReference>
<keyword evidence="3" id="KW-0863">Zinc-finger</keyword>
<evidence type="ECO:0000256" key="1">
    <source>
        <dbReference type="ARBA" id="ARBA00004906"/>
    </source>
</evidence>
<proteinExistence type="predicted"/>
<dbReference type="EMBL" id="CP093347">
    <property type="protein sequence ID" value="WOG99437.1"/>
    <property type="molecule type" value="Genomic_DNA"/>
</dbReference>
<dbReference type="AlphaFoldDB" id="A0A164XHK0"/>
<reference evidence="8" key="2">
    <citation type="submission" date="2022-03" db="EMBL/GenBank/DDBJ databases">
        <title>Draft title - Genomic analysis of global carrot germplasm unveils the trajectory of domestication and the origin of high carotenoid orange carrot.</title>
        <authorList>
            <person name="Iorizzo M."/>
            <person name="Ellison S."/>
            <person name="Senalik D."/>
            <person name="Macko-Podgorni A."/>
            <person name="Grzebelus D."/>
            <person name="Bostan H."/>
            <person name="Rolling W."/>
            <person name="Curaba J."/>
            <person name="Simon P."/>
        </authorList>
    </citation>
    <scope>NUCLEOTIDE SEQUENCE</scope>
    <source>
        <tissue evidence="8">Leaf</tissue>
    </source>
</reference>
<name>A0A164XHK0_DAUCS</name>
<dbReference type="GO" id="GO:0009725">
    <property type="term" value="P:response to hormone"/>
    <property type="evidence" value="ECO:0007669"/>
    <property type="project" value="UniProtKB-ARBA"/>
</dbReference>
<dbReference type="EMBL" id="LNRQ01000005">
    <property type="protein sequence ID" value="KZM93186.1"/>
    <property type="molecule type" value="Genomic_DNA"/>
</dbReference>
<dbReference type="GO" id="GO:0009751">
    <property type="term" value="P:response to salicylic acid"/>
    <property type="evidence" value="ECO:0007669"/>
    <property type="project" value="UniProtKB-ARBA"/>
</dbReference>
<dbReference type="Gene3D" id="1.20.1020.10">
    <property type="entry name" value="TAZ domain"/>
    <property type="match status" value="1"/>
</dbReference>
<protein>
    <recommendedName>
        <fullName evidence="6">BTB domain-containing protein</fullName>
    </recommendedName>
</protein>
<evidence type="ECO:0000256" key="3">
    <source>
        <dbReference type="ARBA" id="ARBA00022771"/>
    </source>
</evidence>
<dbReference type="InterPro" id="IPR000197">
    <property type="entry name" value="Znf_TAZ"/>
</dbReference>
<dbReference type="OMA" id="NKYDGEA"/>
<dbReference type="STRING" id="79200.A0A164XHK0"/>
<gene>
    <name evidence="7" type="ORF">DCAR_016431</name>
    <name evidence="8" type="ORF">DCAR_0518785</name>
</gene>
<dbReference type="GO" id="GO:0008270">
    <property type="term" value="F:zinc ion binding"/>
    <property type="evidence" value="ECO:0007669"/>
    <property type="project" value="UniProtKB-KW"/>
</dbReference>
<dbReference type="SUPFAM" id="SSF54695">
    <property type="entry name" value="POZ domain"/>
    <property type="match status" value="1"/>
</dbReference>